<protein>
    <submittedName>
        <fullName evidence="2">Uncharacterized protein</fullName>
    </submittedName>
</protein>
<evidence type="ECO:0000313" key="2">
    <source>
        <dbReference type="EMBL" id="PWY80293.1"/>
    </source>
</evidence>
<evidence type="ECO:0000256" key="1">
    <source>
        <dbReference type="SAM" id="MobiDB-lite"/>
    </source>
</evidence>
<feature type="region of interest" description="Disordered" evidence="1">
    <location>
        <begin position="1"/>
        <end position="23"/>
    </location>
</feature>
<feature type="region of interest" description="Disordered" evidence="1">
    <location>
        <begin position="171"/>
        <end position="194"/>
    </location>
</feature>
<dbReference type="AlphaFoldDB" id="A0A317W1E0"/>
<dbReference type="RefSeq" id="XP_025465152.1">
    <property type="nucleotide sequence ID" value="XM_025613389.1"/>
</dbReference>
<dbReference type="EMBL" id="MSFK01000022">
    <property type="protein sequence ID" value="PWY80293.1"/>
    <property type="molecule type" value="Genomic_DNA"/>
</dbReference>
<name>A0A317W1E0_9EURO</name>
<dbReference type="GeneID" id="37115532"/>
<sequence length="194" mass="21683">MAAPNGGRRGERERGRERETERREGWTAALGLWSLAAKEFEEMGIKECGHDEVIWLIRMRTKERERERGMEKNLSSRRVALGRFLLVLVENSTTPTTLALSSSPNSRQGSRRGLAIHYRINLVSFNHLIPRKGHAAVDLYTVNFASPDKNSTSSVAQTPVNSRVRGIAPHHSSFLYRGPGRNSVPNGLPARIDG</sequence>
<organism evidence="2 3">
    <name type="scientific">Aspergillus sclerotioniger CBS 115572</name>
    <dbReference type="NCBI Taxonomy" id="1450535"/>
    <lineage>
        <taxon>Eukaryota</taxon>
        <taxon>Fungi</taxon>
        <taxon>Dikarya</taxon>
        <taxon>Ascomycota</taxon>
        <taxon>Pezizomycotina</taxon>
        <taxon>Eurotiomycetes</taxon>
        <taxon>Eurotiomycetidae</taxon>
        <taxon>Eurotiales</taxon>
        <taxon>Aspergillaceae</taxon>
        <taxon>Aspergillus</taxon>
        <taxon>Aspergillus subgen. Circumdati</taxon>
    </lineage>
</organism>
<feature type="compositionally biased region" description="Basic and acidic residues" evidence="1">
    <location>
        <begin position="8"/>
        <end position="23"/>
    </location>
</feature>
<reference evidence="2 3" key="1">
    <citation type="submission" date="2016-12" db="EMBL/GenBank/DDBJ databases">
        <title>The genomes of Aspergillus section Nigri reveals drivers in fungal speciation.</title>
        <authorList>
            <consortium name="DOE Joint Genome Institute"/>
            <person name="Vesth T.C."/>
            <person name="Nybo J."/>
            <person name="Theobald S."/>
            <person name="Brandl J."/>
            <person name="Frisvad J.C."/>
            <person name="Nielsen K.F."/>
            <person name="Lyhne E.K."/>
            <person name="Kogle M.E."/>
            <person name="Kuo A."/>
            <person name="Riley R."/>
            <person name="Clum A."/>
            <person name="Nolan M."/>
            <person name="Lipzen A."/>
            <person name="Salamov A."/>
            <person name="Henrissat B."/>
            <person name="Wiebenga A."/>
            <person name="De Vries R.P."/>
            <person name="Grigoriev I.V."/>
            <person name="Mortensen U.H."/>
            <person name="Andersen M.R."/>
            <person name="Baker S.E."/>
        </authorList>
    </citation>
    <scope>NUCLEOTIDE SEQUENCE [LARGE SCALE GENOMIC DNA]</scope>
    <source>
        <strain evidence="2 3">CBS 115572</strain>
    </source>
</reference>
<dbReference type="Proteomes" id="UP000246702">
    <property type="component" value="Unassembled WGS sequence"/>
</dbReference>
<comment type="caution">
    <text evidence="2">The sequence shown here is derived from an EMBL/GenBank/DDBJ whole genome shotgun (WGS) entry which is preliminary data.</text>
</comment>
<keyword evidence="3" id="KW-1185">Reference proteome</keyword>
<proteinExistence type="predicted"/>
<evidence type="ECO:0000313" key="3">
    <source>
        <dbReference type="Proteomes" id="UP000246702"/>
    </source>
</evidence>
<gene>
    <name evidence="2" type="ORF">BO94DRAFT_548293</name>
</gene>
<accession>A0A317W1E0</accession>